<sequence>MIPSYQNQVLHLRALFDYDPDEDLYIPCRELGICFNKGDILHVIDQTDINWWQAYREGDEHDQSLA</sequence>
<dbReference type="SUPFAM" id="SSF50044">
    <property type="entry name" value="SH3-domain"/>
    <property type="match status" value="1"/>
</dbReference>
<name>A0A132AAC0_SARSC</name>
<gene>
    <name evidence="2" type="ORF">QR98_0064090</name>
</gene>
<dbReference type="Proteomes" id="UP000616769">
    <property type="component" value="Unassembled WGS sequence"/>
</dbReference>
<reference evidence="2 3" key="1">
    <citation type="journal article" date="2015" name="Parasit. Vectors">
        <title>Draft genome of the scabies mite.</title>
        <authorList>
            <person name="Rider S.D.Jr."/>
            <person name="Morgan M.S."/>
            <person name="Arlian L.G."/>
        </authorList>
    </citation>
    <scope>NUCLEOTIDE SEQUENCE [LARGE SCALE GENOMIC DNA]</scope>
    <source>
        <strain evidence="2">Arlian Lab</strain>
    </source>
</reference>
<dbReference type="OrthoDB" id="43580at2759"/>
<dbReference type="PANTHER" id="PTHR23122">
    <property type="entry name" value="MEMBRANE-ASSOCIATED GUANYLATE KINASE MAGUK"/>
    <property type="match status" value="1"/>
</dbReference>
<accession>A0A132AAC0</accession>
<evidence type="ECO:0000313" key="3">
    <source>
        <dbReference type="Proteomes" id="UP000616769"/>
    </source>
</evidence>
<feature type="non-terminal residue" evidence="2">
    <location>
        <position position="66"/>
    </location>
</feature>
<dbReference type="Pfam" id="PF07653">
    <property type="entry name" value="SH3_2"/>
    <property type="match status" value="1"/>
</dbReference>
<dbReference type="InterPro" id="IPR036028">
    <property type="entry name" value="SH3-like_dom_sf"/>
</dbReference>
<protein>
    <submittedName>
        <fullName evidence="2">Src homology 3 domain-containing protein</fullName>
    </submittedName>
</protein>
<evidence type="ECO:0000256" key="1">
    <source>
        <dbReference type="ARBA" id="ARBA00022443"/>
    </source>
</evidence>
<organism evidence="2 3">
    <name type="scientific">Sarcoptes scabiei</name>
    <name type="common">Itch mite</name>
    <name type="synonym">Acarus scabiei</name>
    <dbReference type="NCBI Taxonomy" id="52283"/>
    <lineage>
        <taxon>Eukaryota</taxon>
        <taxon>Metazoa</taxon>
        <taxon>Ecdysozoa</taxon>
        <taxon>Arthropoda</taxon>
        <taxon>Chelicerata</taxon>
        <taxon>Arachnida</taxon>
        <taxon>Acari</taxon>
        <taxon>Acariformes</taxon>
        <taxon>Sarcoptiformes</taxon>
        <taxon>Astigmata</taxon>
        <taxon>Psoroptidia</taxon>
        <taxon>Sarcoptoidea</taxon>
        <taxon>Sarcoptidae</taxon>
        <taxon>Sarcoptinae</taxon>
        <taxon>Sarcoptes</taxon>
    </lineage>
</organism>
<dbReference type="AlphaFoldDB" id="A0A132AAC0"/>
<dbReference type="InterPro" id="IPR001452">
    <property type="entry name" value="SH3_domain"/>
</dbReference>
<keyword evidence="1" id="KW-0728">SH3 domain</keyword>
<evidence type="ECO:0000313" key="2">
    <source>
        <dbReference type="EMBL" id="KPM07898.1"/>
    </source>
</evidence>
<dbReference type="VEuPathDB" id="VectorBase:SSCA009222"/>
<comment type="caution">
    <text evidence="2">The sequence shown here is derived from an EMBL/GenBank/DDBJ whole genome shotgun (WGS) entry which is preliminary data.</text>
</comment>
<dbReference type="Gene3D" id="2.30.30.40">
    <property type="entry name" value="SH3 Domains"/>
    <property type="match status" value="1"/>
</dbReference>
<dbReference type="PROSITE" id="PS50002">
    <property type="entry name" value="SH3"/>
    <property type="match status" value="1"/>
</dbReference>
<dbReference type="EMBL" id="JXLN01011999">
    <property type="protein sequence ID" value="KPM07898.1"/>
    <property type="molecule type" value="Genomic_DNA"/>
</dbReference>
<proteinExistence type="predicted"/>
<dbReference type="InterPro" id="IPR050716">
    <property type="entry name" value="MAGUK"/>
</dbReference>